<dbReference type="EMBL" id="CP063458">
    <property type="protein sequence ID" value="QOV91109.1"/>
    <property type="molecule type" value="Genomic_DNA"/>
</dbReference>
<dbReference type="RefSeq" id="WP_206294235.1">
    <property type="nucleotide sequence ID" value="NZ_CP063458.1"/>
</dbReference>
<dbReference type="KEGG" id="hbs:IPV69_07060"/>
<gene>
    <name evidence="2" type="ORF">IPV69_07060</name>
</gene>
<protein>
    <recommendedName>
        <fullName evidence="4">3-keto-disaccharide hydrolase domain-containing protein</fullName>
    </recommendedName>
</protein>
<reference evidence="2 3" key="1">
    <citation type="submission" date="2020-10" db="EMBL/GenBank/DDBJ databases">
        <title>Wide distribution of Phycisphaera-like planctomycetes from WD2101 soil group in peatlands and genome analysis of the first cultivated representative.</title>
        <authorList>
            <person name="Dedysh S.N."/>
            <person name="Beletsky A.V."/>
            <person name="Ivanova A."/>
            <person name="Kulichevskaya I.S."/>
            <person name="Suzina N.E."/>
            <person name="Philippov D.A."/>
            <person name="Rakitin A.L."/>
            <person name="Mardanov A.V."/>
            <person name="Ravin N.V."/>
        </authorList>
    </citation>
    <scope>NUCLEOTIDE SEQUENCE [LARGE SCALE GENOMIC DNA]</scope>
    <source>
        <strain evidence="2 3">M1803</strain>
    </source>
</reference>
<evidence type="ECO:0000313" key="2">
    <source>
        <dbReference type="EMBL" id="QOV91109.1"/>
    </source>
</evidence>
<feature type="chain" id="PRO_5034680788" description="3-keto-disaccharide hydrolase domain-containing protein" evidence="1">
    <location>
        <begin position="28"/>
        <end position="258"/>
    </location>
</feature>
<feature type="signal peptide" evidence="1">
    <location>
        <begin position="1"/>
        <end position="27"/>
    </location>
</feature>
<dbReference type="Gene3D" id="2.60.120.560">
    <property type="entry name" value="Exo-inulinase, domain 1"/>
    <property type="match status" value="1"/>
</dbReference>
<organism evidence="2 3">
    <name type="scientific">Humisphaera borealis</name>
    <dbReference type="NCBI Taxonomy" id="2807512"/>
    <lineage>
        <taxon>Bacteria</taxon>
        <taxon>Pseudomonadati</taxon>
        <taxon>Planctomycetota</taxon>
        <taxon>Phycisphaerae</taxon>
        <taxon>Tepidisphaerales</taxon>
        <taxon>Tepidisphaeraceae</taxon>
        <taxon>Humisphaera</taxon>
    </lineage>
</organism>
<sequence length="258" mass="28068">MISARNVKSILLAAAFGSLAFCGLANADQKPAMAVPGKVLFEDDFSRSELPPKWKLGKGFFAINDGVVTVTENPADNHGAYFKAPFAYKDIVAEFAFKFDGAKSFNFGVDDLSYKGSHAGHICRVVVTPTQVNLGDSKNGSMKNEVYEKMKDPKTTPEEKKKINESIKPLTSIYKVKLDTAVWHKMRVEIVGDEMLATIDGAPVGYLKAPGVAHETKALMGFTVTGKSTLLDNVKVWEATASPEWAMNKDAVLAAMKK</sequence>
<proteinExistence type="predicted"/>
<keyword evidence="1" id="KW-0732">Signal</keyword>
<evidence type="ECO:0000256" key="1">
    <source>
        <dbReference type="SAM" id="SignalP"/>
    </source>
</evidence>
<accession>A0A7M2X0D6</accession>
<name>A0A7M2X0D6_9BACT</name>
<dbReference type="Proteomes" id="UP000593765">
    <property type="component" value="Chromosome"/>
</dbReference>
<keyword evidence="3" id="KW-1185">Reference proteome</keyword>
<evidence type="ECO:0000313" key="3">
    <source>
        <dbReference type="Proteomes" id="UP000593765"/>
    </source>
</evidence>
<dbReference type="AlphaFoldDB" id="A0A7M2X0D6"/>
<evidence type="ECO:0008006" key="4">
    <source>
        <dbReference type="Google" id="ProtNLM"/>
    </source>
</evidence>